<reference evidence="2 3" key="1">
    <citation type="submission" date="2015-01" db="EMBL/GenBank/DDBJ databases">
        <title>The Genome Sequence of Cryptococcus gattii EJB2.</title>
        <authorList>
            <consortium name="The Broad Institute Genomics Platform"/>
            <person name="Cuomo C."/>
            <person name="Litvintseva A."/>
            <person name="Chen Y."/>
            <person name="Heitman J."/>
            <person name="Sun S."/>
            <person name="Springer D."/>
            <person name="Dromer F."/>
            <person name="Young S."/>
            <person name="Zeng Q."/>
            <person name="Gargeya S."/>
            <person name="Abouelleil A."/>
            <person name="Alvarado L."/>
            <person name="Chapman S.B."/>
            <person name="Gainer-Dewar J."/>
            <person name="Goldberg J."/>
            <person name="Griggs A."/>
            <person name="Gujja S."/>
            <person name="Hansen M."/>
            <person name="Howarth C."/>
            <person name="Imamovic A."/>
            <person name="Larimer J."/>
            <person name="Murphy C."/>
            <person name="Naylor J."/>
            <person name="Pearson M."/>
            <person name="Priest M."/>
            <person name="Roberts A."/>
            <person name="Saif S."/>
            <person name="Shea T."/>
            <person name="Sykes S."/>
            <person name="Wortman J."/>
            <person name="Nusbaum C."/>
            <person name="Birren B."/>
        </authorList>
    </citation>
    <scope>NUCLEOTIDE SEQUENCE [LARGE SCALE GENOMIC DNA]</scope>
    <source>
        <strain evidence="2 3">EJB2</strain>
    </source>
</reference>
<sequence>MNALHIPDIQSFQLQQPSLLPPISSPKLLLCLPLVFILLVLSIVLLLMFLFTLTLVAYTVNVTIQKRALEVGTAWEVDASSSVLADLLLTTLA</sequence>
<keyword evidence="3" id="KW-1185">Reference proteome</keyword>
<gene>
    <name evidence="2" type="ORF">I306_05195</name>
</gene>
<keyword evidence="1" id="KW-0472">Membrane</keyword>
<evidence type="ECO:0000313" key="3">
    <source>
        <dbReference type="Proteomes" id="UP000054272"/>
    </source>
</evidence>
<dbReference type="Proteomes" id="UP000054272">
    <property type="component" value="Unassembled WGS sequence"/>
</dbReference>
<accession>A0ABR5BQ78</accession>
<keyword evidence="1" id="KW-0812">Transmembrane</keyword>
<name>A0ABR5BQ78_9TREE</name>
<evidence type="ECO:0000313" key="2">
    <source>
        <dbReference type="EMBL" id="KIR77803.1"/>
    </source>
</evidence>
<organism evidence="2 3">
    <name type="scientific">Cryptococcus gattii EJB2</name>
    <dbReference type="NCBI Taxonomy" id="1296103"/>
    <lineage>
        <taxon>Eukaryota</taxon>
        <taxon>Fungi</taxon>
        <taxon>Dikarya</taxon>
        <taxon>Basidiomycota</taxon>
        <taxon>Agaricomycotina</taxon>
        <taxon>Tremellomycetes</taxon>
        <taxon>Tremellales</taxon>
        <taxon>Cryptococcaceae</taxon>
        <taxon>Cryptococcus</taxon>
        <taxon>Cryptococcus gattii species complex</taxon>
    </lineage>
</organism>
<evidence type="ECO:0000256" key="1">
    <source>
        <dbReference type="SAM" id="Phobius"/>
    </source>
</evidence>
<protein>
    <submittedName>
        <fullName evidence="2">Uncharacterized protein</fullName>
    </submittedName>
</protein>
<dbReference type="EMBL" id="KN848737">
    <property type="protein sequence ID" value="KIR77803.1"/>
    <property type="molecule type" value="Genomic_DNA"/>
</dbReference>
<feature type="transmembrane region" description="Helical" evidence="1">
    <location>
        <begin position="34"/>
        <end position="58"/>
    </location>
</feature>
<keyword evidence="1" id="KW-1133">Transmembrane helix</keyword>
<proteinExistence type="predicted"/>